<accession>A0A1M6KTK7</accession>
<dbReference type="RefSeq" id="WP_072987421.1">
    <property type="nucleotide sequence ID" value="NZ_FQZB01000009.1"/>
</dbReference>
<feature type="transmembrane region" description="Helical" evidence="4">
    <location>
        <begin position="115"/>
        <end position="133"/>
    </location>
</feature>
<feature type="transmembrane region" description="Helical" evidence="4">
    <location>
        <begin position="145"/>
        <end position="164"/>
    </location>
</feature>
<evidence type="ECO:0000256" key="4">
    <source>
        <dbReference type="SAM" id="Phobius"/>
    </source>
</evidence>
<comment type="similarity">
    <text evidence="2">Belongs to the methyl-accepting chemotaxis (MCP) protein family.</text>
</comment>
<protein>
    <submittedName>
        <fullName evidence="6">Methyl-accepting chemotaxis protein</fullName>
    </submittedName>
</protein>
<dbReference type="InterPro" id="IPR004089">
    <property type="entry name" value="MCPsignal_dom"/>
</dbReference>
<keyword evidence="4" id="KW-0812">Transmembrane</keyword>
<evidence type="ECO:0000313" key="6">
    <source>
        <dbReference type="EMBL" id="SHJ62243.1"/>
    </source>
</evidence>
<dbReference type="Gene3D" id="1.10.287.950">
    <property type="entry name" value="Methyl-accepting chemotaxis protein"/>
    <property type="match status" value="1"/>
</dbReference>
<evidence type="ECO:0000256" key="2">
    <source>
        <dbReference type="ARBA" id="ARBA00029447"/>
    </source>
</evidence>
<dbReference type="PANTHER" id="PTHR32089">
    <property type="entry name" value="METHYL-ACCEPTING CHEMOTAXIS PROTEIN MCPB"/>
    <property type="match status" value="1"/>
</dbReference>
<evidence type="ECO:0000256" key="3">
    <source>
        <dbReference type="PROSITE-ProRule" id="PRU00284"/>
    </source>
</evidence>
<dbReference type="Pfam" id="PF00015">
    <property type="entry name" value="MCPsignal"/>
    <property type="match status" value="1"/>
</dbReference>
<dbReference type="GO" id="GO:0016020">
    <property type="term" value="C:membrane"/>
    <property type="evidence" value="ECO:0007669"/>
    <property type="project" value="InterPro"/>
</dbReference>
<feature type="transmembrane region" description="Helical" evidence="4">
    <location>
        <begin position="45"/>
        <end position="63"/>
    </location>
</feature>
<evidence type="ECO:0000313" key="7">
    <source>
        <dbReference type="Proteomes" id="UP000184310"/>
    </source>
</evidence>
<gene>
    <name evidence="6" type="ORF">SAMN02745163_02292</name>
</gene>
<dbReference type="AlphaFoldDB" id="A0A1M6KTK7"/>
<name>A0A1M6KTK7_9CLOT</name>
<dbReference type="PANTHER" id="PTHR32089:SF112">
    <property type="entry name" value="LYSOZYME-LIKE PROTEIN-RELATED"/>
    <property type="match status" value="1"/>
</dbReference>
<keyword evidence="1 3" id="KW-0807">Transducer</keyword>
<sequence length="495" mass="54644">MKEQKQQGFNFNLVNKINFLVITSIILISIISAFILGGSKAGTDAIYQGVPVEVIALLIFKINFNKNIKAISFGTLVLLSTLAISYFNEKFDLSTYSIFFISFIVVALYFEERLILAQGALLNISWIVIYIIAPAKLLGSNWNTLIFISNLIIVDGIILLLFFMTKWGNNLVFSVKQKEKETNDLLKSLQTSMEVVSDTSNILDQNINIFKNSLDGVKNKSRYITNSIHDMASGTEEEAESVNEIAGAIQDTVLSMENIQGFSKEISQITLVMNREVEEGAKDITDMNSKMATVNQAVGIALSTVMRLQDNLNEINSFLESITQIAKQTNLLSLNAAIEAARAGEEGKGFAVVADEIRKLADKSTSIVGDINKIIENITINTNDAVDKVKEGDLAVTEGSKIVNKVSEKFSKIHESFEETNGYIIKQNETINIATGLFKNIESQVDNISAISEEHAASTEEILSSAAEQNQDILTMVDSVNDIYELSQKLVENKI</sequence>
<proteinExistence type="inferred from homology"/>
<dbReference type="Proteomes" id="UP000184310">
    <property type="component" value="Unassembled WGS sequence"/>
</dbReference>
<dbReference type="PROSITE" id="PS50111">
    <property type="entry name" value="CHEMOTAXIS_TRANSDUC_2"/>
    <property type="match status" value="1"/>
</dbReference>
<evidence type="ECO:0000259" key="5">
    <source>
        <dbReference type="PROSITE" id="PS50111"/>
    </source>
</evidence>
<dbReference type="GO" id="GO:0004888">
    <property type="term" value="F:transmembrane signaling receptor activity"/>
    <property type="evidence" value="ECO:0007669"/>
    <property type="project" value="InterPro"/>
</dbReference>
<dbReference type="InterPro" id="IPR004090">
    <property type="entry name" value="Chemotax_Me-accpt_rcpt"/>
</dbReference>
<feature type="transmembrane region" description="Helical" evidence="4">
    <location>
        <begin position="70"/>
        <end position="87"/>
    </location>
</feature>
<feature type="transmembrane region" description="Helical" evidence="4">
    <location>
        <begin position="20"/>
        <end position="39"/>
    </location>
</feature>
<dbReference type="EMBL" id="FQZB01000009">
    <property type="protein sequence ID" value="SHJ62243.1"/>
    <property type="molecule type" value="Genomic_DNA"/>
</dbReference>
<feature type="transmembrane region" description="Helical" evidence="4">
    <location>
        <begin position="93"/>
        <end position="110"/>
    </location>
</feature>
<dbReference type="SMART" id="SM00283">
    <property type="entry name" value="MA"/>
    <property type="match status" value="1"/>
</dbReference>
<evidence type="ECO:0000256" key="1">
    <source>
        <dbReference type="ARBA" id="ARBA00023224"/>
    </source>
</evidence>
<dbReference type="STRING" id="1121302.SAMN02745163_02292"/>
<reference evidence="6 7" key="1">
    <citation type="submission" date="2016-11" db="EMBL/GenBank/DDBJ databases">
        <authorList>
            <person name="Jaros S."/>
            <person name="Januszkiewicz K."/>
            <person name="Wedrychowicz H."/>
        </authorList>
    </citation>
    <scope>NUCLEOTIDE SEQUENCE [LARGE SCALE GENOMIC DNA]</scope>
    <source>
        <strain evidence="6 7">DSM 21758</strain>
    </source>
</reference>
<keyword evidence="7" id="KW-1185">Reference proteome</keyword>
<keyword evidence="4" id="KW-0472">Membrane</keyword>
<dbReference type="OrthoDB" id="2542987at2"/>
<feature type="domain" description="Methyl-accepting transducer" evidence="5">
    <location>
        <begin position="213"/>
        <end position="470"/>
    </location>
</feature>
<dbReference type="GO" id="GO:0006935">
    <property type="term" value="P:chemotaxis"/>
    <property type="evidence" value="ECO:0007669"/>
    <property type="project" value="InterPro"/>
</dbReference>
<dbReference type="PRINTS" id="PR00260">
    <property type="entry name" value="CHEMTRNSDUCR"/>
</dbReference>
<keyword evidence="4" id="KW-1133">Transmembrane helix</keyword>
<dbReference type="SUPFAM" id="SSF58104">
    <property type="entry name" value="Methyl-accepting chemotaxis protein (MCP) signaling domain"/>
    <property type="match status" value="1"/>
</dbReference>
<organism evidence="6 7">
    <name type="scientific">Clostridium cavendishii DSM 21758</name>
    <dbReference type="NCBI Taxonomy" id="1121302"/>
    <lineage>
        <taxon>Bacteria</taxon>
        <taxon>Bacillati</taxon>
        <taxon>Bacillota</taxon>
        <taxon>Clostridia</taxon>
        <taxon>Eubacteriales</taxon>
        <taxon>Clostridiaceae</taxon>
        <taxon>Clostridium</taxon>
    </lineage>
</organism>
<dbReference type="GO" id="GO:0007165">
    <property type="term" value="P:signal transduction"/>
    <property type="evidence" value="ECO:0007669"/>
    <property type="project" value="UniProtKB-KW"/>
</dbReference>